<evidence type="ECO:0000313" key="3">
    <source>
        <dbReference type="Proteomes" id="UP000705867"/>
    </source>
</evidence>
<name>A0A953JC29_9BACT</name>
<dbReference type="InterPro" id="IPR005175">
    <property type="entry name" value="PPC_dom"/>
</dbReference>
<reference evidence="2" key="2">
    <citation type="submission" date="2021-08" db="EMBL/GenBank/DDBJ databases">
        <authorList>
            <person name="Dalcin Martins P."/>
        </authorList>
    </citation>
    <scope>NUCLEOTIDE SEQUENCE</scope>
    <source>
        <strain evidence="2">MAG_39</strain>
    </source>
</reference>
<proteinExistence type="predicted"/>
<dbReference type="EMBL" id="JAIOIV010000074">
    <property type="protein sequence ID" value="MBZ0156365.1"/>
    <property type="molecule type" value="Genomic_DNA"/>
</dbReference>
<dbReference type="Gene3D" id="3.30.1330.80">
    <property type="entry name" value="Hypothetical protein, similar to alpha- acetolactate decarboxylase, domain 2"/>
    <property type="match status" value="1"/>
</dbReference>
<gene>
    <name evidence="2" type="ORF">K8I29_09180</name>
</gene>
<dbReference type="PROSITE" id="PS51742">
    <property type="entry name" value="PPC"/>
    <property type="match status" value="1"/>
</dbReference>
<comment type="caution">
    <text evidence="2">The sequence shown here is derived from an EMBL/GenBank/DDBJ whole genome shotgun (WGS) entry which is preliminary data.</text>
</comment>
<dbReference type="Pfam" id="PF03479">
    <property type="entry name" value="PCC"/>
    <property type="match status" value="1"/>
</dbReference>
<reference evidence="2" key="1">
    <citation type="journal article" date="2021" name="bioRxiv">
        <title>Unraveling nitrogen, sulfur and carbon metabolic pathways and microbial community transcriptional responses to substrate deprivation and toxicity stresses in a bioreactor mimicking anoxic brackish coastal sediment conditions.</title>
        <authorList>
            <person name="Martins P.D."/>
            <person name="Echeveste M.J."/>
            <person name="Arshad A."/>
            <person name="Kurth J."/>
            <person name="Ouboter H."/>
            <person name="Jetten M.S.M."/>
            <person name="Welte C.U."/>
        </authorList>
    </citation>
    <scope>NUCLEOTIDE SEQUENCE</scope>
    <source>
        <strain evidence="2">MAG_39</strain>
    </source>
</reference>
<dbReference type="PANTHER" id="PTHR34988">
    <property type="entry name" value="PROTEIN, PUTATIVE-RELATED"/>
    <property type="match status" value="1"/>
</dbReference>
<protein>
    <submittedName>
        <fullName evidence="2">DUF296 domain-containing protein</fullName>
    </submittedName>
</protein>
<accession>A0A953JC29</accession>
<evidence type="ECO:0000313" key="2">
    <source>
        <dbReference type="EMBL" id="MBZ0156365.1"/>
    </source>
</evidence>
<dbReference type="SUPFAM" id="SSF117856">
    <property type="entry name" value="AF0104/ALDC/Ptd012-like"/>
    <property type="match status" value="1"/>
</dbReference>
<feature type="domain" description="PPC" evidence="1">
    <location>
        <begin position="6"/>
        <end position="144"/>
    </location>
</feature>
<sequence>MKYQTGETGRIMVARFEDGDSILQGLADIAKKENIRAGVFYLVGGMKAGRFVVGPEKEELPPVPIWRELAESHEIVGIGTIFWQGDEPKLHLHGAYAKRDSVKVGCMREKAETFLVLEAIIMEIKGVNAVRELDPVSGMVLLKL</sequence>
<dbReference type="AlphaFoldDB" id="A0A953JC29"/>
<organism evidence="2 3">
    <name type="scientific">Candidatus Nitrobium versatile</name>
    <dbReference type="NCBI Taxonomy" id="2884831"/>
    <lineage>
        <taxon>Bacteria</taxon>
        <taxon>Pseudomonadati</taxon>
        <taxon>Nitrospirota</taxon>
        <taxon>Nitrospiria</taxon>
        <taxon>Nitrospirales</taxon>
        <taxon>Nitrospiraceae</taxon>
        <taxon>Candidatus Nitrobium</taxon>
    </lineage>
</organism>
<dbReference type="PANTHER" id="PTHR34988:SF1">
    <property type="entry name" value="DNA-BINDING PROTEIN"/>
    <property type="match status" value="1"/>
</dbReference>
<dbReference type="Proteomes" id="UP000705867">
    <property type="component" value="Unassembled WGS sequence"/>
</dbReference>
<evidence type="ECO:0000259" key="1">
    <source>
        <dbReference type="PROSITE" id="PS51742"/>
    </source>
</evidence>
<dbReference type="CDD" id="cd11378">
    <property type="entry name" value="DUF296"/>
    <property type="match status" value="1"/>
</dbReference>